<reference evidence="1 2" key="1">
    <citation type="journal article" date="2011" name="BMC Genomics">
        <title>Mycoplasma mycoides, from "mycoides Small Colony" to "capri". A microevolutionary perspective.</title>
        <authorList>
            <person name="Thiaucourt F."/>
            <person name="Manso-Silvan L."/>
            <person name="Salah W."/>
            <person name="Barbe V."/>
            <person name="Berger A."/>
            <person name="Jacob D."/>
            <person name="Breton M."/>
            <person name="Dupuy V."/>
            <person name="Lomenech A.M."/>
            <person name="Blanchard A."/>
            <person name="Sirand-Pugnet P."/>
        </authorList>
    </citation>
    <scope>NUCLEOTIDE SEQUENCE [LARGE SCALE GENOMIC DNA]</scope>
    <source>
        <strain evidence="1 2">95010</strain>
        <plasmid evidence="1 2">pMmc-95010</plasmid>
    </source>
</reference>
<keyword evidence="1" id="KW-0614">Plasmid</keyword>
<evidence type="ECO:0000313" key="2">
    <source>
        <dbReference type="Proteomes" id="UP000010103"/>
    </source>
</evidence>
<evidence type="ECO:0000313" key="1">
    <source>
        <dbReference type="EMBL" id="CCD32484.1"/>
    </source>
</evidence>
<dbReference type="RefSeq" id="WP_013712117.1">
    <property type="nucleotide sequence ID" value="NC_015407.1"/>
</dbReference>
<name>G2XMY4_MYCML</name>
<proteinExistence type="predicted"/>
<dbReference type="Proteomes" id="UP000010103">
    <property type="component" value="Plasmid pMmc-95010"/>
</dbReference>
<dbReference type="KEGG" id="mml:CCD32484.1"/>
<dbReference type="AlphaFoldDB" id="G2XMY4"/>
<dbReference type="EMBL" id="FQ790215">
    <property type="protein sequence ID" value="CCD32484.1"/>
    <property type="molecule type" value="Genomic_DNA"/>
</dbReference>
<organism evidence="1 2">
    <name type="scientific">Mycoplasma mycoides subsp. capri LC str. 95010</name>
    <dbReference type="NCBI Taxonomy" id="862259"/>
    <lineage>
        <taxon>Bacteria</taxon>
        <taxon>Bacillati</taxon>
        <taxon>Mycoplasmatota</taxon>
        <taxon>Mollicutes</taxon>
        <taxon>Mycoplasmataceae</taxon>
        <taxon>Mycoplasma</taxon>
    </lineage>
</organism>
<geneLocation type="plasmid" evidence="1 2">
    <name>pMmc-95010</name>
</geneLocation>
<dbReference type="HOGENOM" id="CLU_3063683_0_0_14"/>
<sequence>MDKKITFKIDEEHFERIKEKGNELGMTMGGYVRYLVLKSSELKVKGNKKKKPE</sequence>
<protein>
    <submittedName>
        <fullName evidence="1">Plasmid transcriptional repressor protein</fullName>
    </submittedName>
</protein>
<accession>G2XMY4</accession>